<dbReference type="AlphaFoldDB" id="C1CZG9"/>
<dbReference type="InterPro" id="IPR009006">
    <property type="entry name" value="Ala_racemase/Decarboxylase_C"/>
</dbReference>
<dbReference type="SUPFAM" id="SSF51419">
    <property type="entry name" value="PLP-binding barrel"/>
    <property type="match status" value="1"/>
</dbReference>
<dbReference type="PANTHER" id="PTHR43727:SF2">
    <property type="entry name" value="GROUP IV DECARBOXYLASE"/>
    <property type="match status" value="1"/>
</dbReference>
<dbReference type="SUPFAM" id="SSF50621">
    <property type="entry name" value="Alanine racemase C-terminal domain-like"/>
    <property type="match status" value="1"/>
</dbReference>
<dbReference type="eggNOG" id="COG0019">
    <property type="taxonomic scope" value="Bacteria"/>
</dbReference>
<evidence type="ECO:0000256" key="4">
    <source>
        <dbReference type="RuleBase" id="RU003737"/>
    </source>
</evidence>
<feature type="modified residue" description="N6-(pyridoxal phosphate)lysine" evidence="3">
    <location>
        <position position="48"/>
    </location>
</feature>
<dbReference type="InterPro" id="IPR000183">
    <property type="entry name" value="Orn/DAP/Arg_de-COase"/>
</dbReference>
<dbReference type="EMBL" id="CP001114">
    <property type="protein sequence ID" value="ACO47217.1"/>
    <property type="molecule type" value="Genomic_DNA"/>
</dbReference>
<reference evidence="7 8" key="1">
    <citation type="journal article" date="2009" name="PLoS Genet.">
        <title>Alliance of proteomics and genomics to unravel the specificities of Sahara bacterium Deinococcus deserti.</title>
        <authorList>
            <person name="de Groot A."/>
            <person name="Dulermo R."/>
            <person name="Ortet P."/>
            <person name="Blanchard L."/>
            <person name="Guerin P."/>
            <person name="Fernandez B."/>
            <person name="Vacherie B."/>
            <person name="Dossat C."/>
            <person name="Jolivet E."/>
            <person name="Siguier P."/>
            <person name="Chandler M."/>
            <person name="Barakat M."/>
            <person name="Dedieu A."/>
            <person name="Barbe V."/>
            <person name="Heulin T."/>
            <person name="Sommer S."/>
            <person name="Achouak W."/>
            <person name="Armengaud J."/>
        </authorList>
    </citation>
    <scope>NUCLEOTIDE SEQUENCE [LARGE SCALE GENOMIC DNA]</scope>
    <source>
        <strain evidence="8">DSM 17065 / CIP 109153 / LMG 22923 / VCD115</strain>
    </source>
</reference>
<dbReference type="OrthoDB" id="9802241at2"/>
<dbReference type="Gene3D" id="2.40.37.10">
    <property type="entry name" value="Lyase, Ornithine Decarboxylase, Chain A, domain 1"/>
    <property type="match status" value="1"/>
</dbReference>
<protein>
    <submittedName>
        <fullName evidence="7">Putative diaminopimelate decarboxylase (DAP decarboxylase) (Meso-2,6-diaminoheptanedioate carboxy-lyase)</fullName>
    </submittedName>
</protein>
<evidence type="ECO:0000259" key="6">
    <source>
        <dbReference type="Pfam" id="PF02784"/>
    </source>
</evidence>
<dbReference type="Proteomes" id="UP000002208">
    <property type="component" value="Chromosome"/>
</dbReference>
<keyword evidence="2 3" id="KW-0663">Pyridoxal phosphate</keyword>
<dbReference type="Pfam" id="PF02784">
    <property type="entry name" value="Orn_Arg_deC_N"/>
    <property type="match status" value="1"/>
</dbReference>
<dbReference type="InterPro" id="IPR022643">
    <property type="entry name" value="De-COase2_C"/>
</dbReference>
<keyword evidence="8" id="KW-1185">Reference proteome</keyword>
<name>C1CZG9_DEIDV</name>
<evidence type="ECO:0000256" key="3">
    <source>
        <dbReference type="PIRSR" id="PIRSR600183-50"/>
    </source>
</evidence>
<comment type="similarity">
    <text evidence="4">Belongs to the Orn/Lys/Arg decarboxylase class-II family.</text>
</comment>
<dbReference type="InterPro" id="IPR029066">
    <property type="entry name" value="PLP-binding_barrel"/>
</dbReference>
<evidence type="ECO:0000256" key="2">
    <source>
        <dbReference type="ARBA" id="ARBA00022898"/>
    </source>
</evidence>
<dbReference type="PaxDb" id="546414-Deide_21880"/>
<accession>C1CZG9</accession>
<dbReference type="GO" id="GO:0008836">
    <property type="term" value="F:diaminopimelate decarboxylase activity"/>
    <property type="evidence" value="ECO:0007669"/>
    <property type="project" value="TreeGrafter"/>
</dbReference>
<organism evidence="7 8">
    <name type="scientific">Deinococcus deserti (strain DSM 17065 / CIP 109153 / LMG 22923 / VCD115)</name>
    <dbReference type="NCBI Taxonomy" id="546414"/>
    <lineage>
        <taxon>Bacteria</taxon>
        <taxon>Thermotogati</taxon>
        <taxon>Deinococcota</taxon>
        <taxon>Deinococci</taxon>
        <taxon>Deinococcales</taxon>
        <taxon>Deinococcaceae</taxon>
        <taxon>Deinococcus</taxon>
    </lineage>
</organism>
<dbReference type="InterPro" id="IPR022644">
    <property type="entry name" value="De-COase2_N"/>
</dbReference>
<keyword evidence="7" id="KW-0456">Lyase</keyword>
<dbReference type="Pfam" id="PF00278">
    <property type="entry name" value="Orn_DAP_Arg_deC"/>
    <property type="match status" value="1"/>
</dbReference>
<dbReference type="InterPro" id="IPR002433">
    <property type="entry name" value="Orn_de-COase"/>
</dbReference>
<dbReference type="Gene3D" id="3.20.20.10">
    <property type="entry name" value="Alanine racemase"/>
    <property type="match status" value="1"/>
</dbReference>
<dbReference type="KEGG" id="ddr:Deide_21880"/>
<evidence type="ECO:0000256" key="1">
    <source>
        <dbReference type="ARBA" id="ARBA00001933"/>
    </source>
</evidence>
<dbReference type="GO" id="GO:0009089">
    <property type="term" value="P:lysine biosynthetic process via diaminopimelate"/>
    <property type="evidence" value="ECO:0007669"/>
    <property type="project" value="TreeGrafter"/>
</dbReference>
<dbReference type="STRING" id="546414.Deide_21880"/>
<feature type="domain" description="Orn/DAP/Arg decarboxylase 2 C-terminal" evidence="5">
    <location>
        <begin position="19"/>
        <end position="368"/>
    </location>
</feature>
<sequence length="409" mass="44465">MRAAALKLAATTPEPISAYVYDLAALDEHAAWLRATLPAACELFYAVKANPEPRILETLAPHVDGFEVASGGELAQVSARFPQVPVIFGGPGKTDSELAQALEAGAEVLHVESRSELERLAWTARSRGRVAAVLLRVNLRVGDLPDTPLTMGGRPTPFGIDAAEIPGCLAWLEQHPELQLRGFHFHLLSHQLDARAHLRLLAAYAEQVRAWQSRYGLTTDLLNVGGGIGVNYRNPAQSFDWSTFCTGMQALTATLPGVRWRLELGRFVTAGCGYYAMQVIDLKHNLGEAFVVARGGTHQFRTPAAQGHNHPFEVLAVDSWPHAYSRVELAGGLVTVVGQLCTPKDVLARRVPVGRVRAGDLLLFSLAGAYAWNISHQQFLSHPAPQMVFLAVDQGGPVQQEGTRREELC</sequence>
<evidence type="ECO:0000313" key="7">
    <source>
        <dbReference type="EMBL" id="ACO47217.1"/>
    </source>
</evidence>
<proteinExistence type="inferred from homology"/>
<dbReference type="HOGENOM" id="CLU_026444_0_3_0"/>
<evidence type="ECO:0000313" key="8">
    <source>
        <dbReference type="Proteomes" id="UP000002208"/>
    </source>
</evidence>
<feature type="domain" description="Orn/DAP/Arg decarboxylase 2 N-terminal" evidence="6">
    <location>
        <begin position="29"/>
        <end position="270"/>
    </location>
</feature>
<comment type="cofactor">
    <cofactor evidence="1 3">
        <name>pyridoxal 5'-phosphate</name>
        <dbReference type="ChEBI" id="CHEBI:597326"/>
    </cofactor>
</comment>
<dbReference type="PRINTS" id="PR01179">
    <property type="entry name" value="ODADCRBXLASE"/>
</dbReference>
<dbReference type="CDD" id="cd06843">
    <property type="entry name" value="PLPDE_III_PvsE_like"/>
    <property type="match status" value="1"/>
</dbReference>
<dbReference type="PRINTS" id="PR01182">
    <property type="entry name" value="ORNDCRBXLASE"/>
</dbReference>
<gene>
    <name evidence="7" type="ordered locus">Deide_21880</name>
</gene>
<dbReference type="GO" id="GO:0006596">
    <property type="term" value="P:polyamine biosynthetic process"/>
    <property type="evidence" value="ECO:0007669"/>
    <property type="project" value="InterPro"/>
</dbReference>
<feature type="active site" description="Proton donor" evidence="3">
    <location>
        <position position="341"/>
    </location>
</feature>
<evidence type="ECO:0000259" key="5">
    <source>
        <dbReference type="Pfam" id="PF00278"/>
    </source>
</evidence>
<dbReference type="PANTHER" id="PTHR43727">
    <property type="entry name" value="DIAMINOPIMELATE DECARBOXYLASE"/>
    <property type="match status" value="1"/>
</dbReference>